<dbReference type="Proteomes" id="UP001177595">
    <property type="component" value="Chromosome"/>
</dbReference>
<accession>A0AA95KED4</accession>
<name>A0AA95KED4_9GAMM</name>
<reference evidence="1" key="1">
    <citation type="submission" date="2023-04" db="EMBL/GenBank/DDBJ databases">
        <title>Genome dynamics across the evolutionary transition to endosymbiosis.</title>
        <authorList>
            <person name="Siozios S."/>
            <person name="Nadal-Jimenez P."/>
            <person name="Azagi T."/>
            <person name="Sprong H."/>
            <person name="Frost C.L."/>
            <person name="Parratt S.R."/>
            <person name="Taylor G."/>
            <person name="Brettell L."/>
            <person name="Lew K.C."/>
            <person name="Croft L."/>
            <person name="King K.C."/>
            <person name="Brockhurst M.A."/>
            <person name="Hypsa V."/>
            <person name="Novakova E."/>
            <person name="Darby A.C."/>
            <person name="Hurst G.D.D."/>
        </authorList>
    </citation>
    <scope>NUCLEOTIDE SEQUENCE</scope>
    <source>
        <strain evidence="1">APv</strain>
    </source>
</reference>
<protein>
    <submittedName>
        <fullName evidence="1">Uncharacterized protein</fullName>
    </submittedName>
</protein>
<organism evidence="1 2">
    <name type="scientific">Arsenophonus nasoniae</name>
    <name type="common">son-killer infecting Nasonia vitripennis</name>
    <dbReference type="NCBI Taxonomy" id="638"/>
    <lineage>
        <taxon>Bacteria</taxon>
        <taxon>Pseudomonadati</taxon>
        <taxon>Pseudomonadota</taxon>
        <taxon>Gammaproteobacteria</taxon>
        <taxon>Enterobacterales</taxon>
        <taxon>Morganellaceae</taxon>
        <taxon>Arsenophonus</taxon>
    </lineage>
</organism>
<dbReference type="EMBL" id="CP123504">
    <property type="protein sequence ID" value="WGM02514.1"/>
    <property type="molecule type" value="Genomic_DNA"/>
</dbReference>
<evidence type="ECO:0000313" key="1">
    <source>
        <dbReference type="EMBL" id="WGM02514.1"/>
    </source>
</evidence>
<proteinExistence type="predicted"/>
<sequence length="208" mass="23676">MHVALSAIRSLQDSNVKGQAAITECTNAKTLIIGHFAKWPMVSDDSNLSLQSEVKKMQSTRSNNHYDDDFKLKSEEDQTQDYGNKPFIYAASLSLEALIEWLKTELATLSDLKERLLYISGCAEHFEQQIMRLGRFNERLPRSLRQSPMSSLFSSANQYQSQLCSMLFHLRSSGLTPKDFQGLGLSEEQKQAILMKQTQPQKAEHDNR</sequence>
<dbReference type="AlphaFoldDB" id="A0AA95KED4"/>
<gene>
    <name evidence="1" type="ORF">QE210_05370</name>
</gene>
<evidence type="ECO:0000313" key="2">
    <source>
        <dbReference type="Proteomes" id="UP001177595"/>
    </source>
</evidence>